<dbReference type="GeneID" id="63719518"/>
<feature type="compositionally biased region" description="Basic and acidic residues" evidence="1">
    <location>
        <begin position="34"/>
        <end position="43"/>
    </location>
</feature>
<accession>A0A151GCZ2</accession>
<name>A0A151GCZ2_DRECN</name>
<sequence length="363" mass="37027">MAFSPAYGKPLPSIGPDSNRALEQPPAAGSSGHVEPKENRDPEVLMNHGGGIGPDDAGLGSTVVSGLGEETRTVTSDVHKPAVGNSANASSSPSNAIDSRAGSSVQGELASNNGMEASTATDGSNPDVSHTRGGSEGSSNSVSSANGQSGDASGDPICKGSELQCTSTVGGVTPFGCVLDETLGCVLSYEPFWSVSLDRTYHKDFAPLCAPYAQKCAAVGSSRPSICAWDTIYNCYMPRDVWRPLVAPNPSPTEGPGPSISAATPSPTDGPDPSIGAPSATGGNTDKDPARGGTATLTTTAIPRQTRAPGGSHDVYYRDGSRASTPCRLSDSTTPEDFTTGIARQHNGVHSALNRSVRPQLPC</sequence>
<dbReference type="Proteomes" id="UP000076580">
    <property type="component" value="Chromosome 03"/>
</dbReference>
<dbReference type="RefSeq" id="XP_040654266.1">
    <property type="nucleotide sequence ID" value="XM_040804162.1"/>
</dbReference>
<dbReference type="InParanoid" id="A0A151GCZ2"/>
<evidence type="ECO:0000313" key="2">
    <source>
        <dbReference type="EMBL" id="KYK54914.1"/>
    </source>
</evidence>
<evidence type="ECO:0000256" key="1">
    <source>
        <dbReference type="SAM" id="MobiDB-lite"/>
    </source>
</evidence>
<dbReference type="AlphaFoldDB" id="A0A151GCZ2"/>
<gene>
    <name evidence="2" type="ORF">DCS_06875</name>
</gene>
<feature type="compositionally biased region" description="Low complexity" evidence="1">
    <location>
        <begin position="137"/>
        <end position="150"/>
    </location>
</feature>
<feature type="region of interest" description="Disordered" evidence="1">
    <location>
        <begin position="247"/>
        <end position="363"/>
    </location>
</feature>
<dbReference type="EMBL" id="LAYC01000003">
    <property type="protein sequence ID" value="KYK54914.1"/>
    <property type="molecule type" value="Genomic_DNA"/>
</dbReference>
<feature type="compositionally biased region" description="Low complexity" evidence="1">
    <location>
        <begin position="292"/>
        <end position="301"/>
    </location>
</feature>
<organism evidence="2 3">
    <name type="scientific">Drechmeria coniospora</name>
    <name type="common">Nematophagous fungus</name>
    <name type="synonym">Meria coniospora</name>
    <dbReference type="NCBI Taxonomy" id="98403"/>
    <lineage>
        <taxon>Eukaryota</taxon>
        <taxon>Fungi</taxon>
        <taxon>Dikarya</taxon>
        <taxon>Ascomycota</taxon>
        <taxon>Pezizomycotina</taxon>
        <taxon>Sordariomycetes</taxon>
        <taxon>Hypocreomycetidae</taxon>
        <taxon>Hypocreales</taxon>
        <taxon>Ophiocordycipitaceae</taxon>
        <taxon>Drechmeria</taxon>
    </lineage>
</organism>
<feature type="region of interest" description="Disordered" evidence="1">
    <location>
        <begin position="1"/>
        <end position="154"/>
    </location>
</feature>
<feature type="compositionally biased region" description="Basic and acidic residues" evidence="1">
    <location>
        <begin position="69"/>
        <end position="80"/>
    </location>
</feature>
<evidence type="ECO:0000313" key="3">
    <source>
        <dbReference type="Proteomes" id="UP000076580"/>
    </source>
</evidence>
<feature type="compositionally biased region" description="Low complexity" evidence="1">
    <location>
        <begin position="85"/>
        <end position="96"/>
    </location>
</feature>
<protein>
    <submittedName>
        <fullName evidence="2">Uncharacterized protein</fullName>
    </submittedName>
</protein>
<comment type="caution">
    <text evidence="2">The sequence shown here is derived from an EMBL/GenBank/DDBJ whole genome shotgun (WGS) entry which is preliminary data.</text>
</comment>
<keyword evidence="3" id="KW-1185">Reference proteome</keyword>
<proteinExistence type="predicted"/>
<feature type="compositionally biased region" description="Polar residues" evidence="1">
    <location>
        <begin position="101"/>
        <end position="128"/>
    </location>
</feature>
<reference evidence="2 3" key="1">
    <citation type="journal article" date="2016" name="Sci. Rep.">
        <title>Insights into Adaptations to a Near-Obligate Nematode Endoparasitic Lifestyle from the Finished Genome of Drechmeria coniospora.</title>
        <authorList>
            <person name="Zhang L."/>
            <person name="Zhou Z."/>
            <person name="Guo Q."/>
            <person name="Fokkens L."/>
            <person name="Miskei M."/>
            <person name="Pocsi I."/>
            <person name="Zhang W."/>
            <person name="Chen M."/>
            <person name="Wang L."/>
            <person name="Sun Y."/>
            <person name="Donzelli B.G."/>
            <person name="Gibson D.M."/>
            <person name="Nelson D.R."/>
            <person name="Luo J.G."/>
            <person name="Rep M."/>
            <person name="Liu H."/>
            <person name="Yang S."/>
            <person name="Wang J."/>
            <person name="Krasnoff S.B."/>
            <person name="Xu Y."/>
            <person name="Molnar I."/>
            <person name="Lin M."/>
        </authorList>
    </citation>
    <scope>NUCLEOTIDE SEQUENCE [LARGE SCALE GENOMIC DNA]</scope>
    <source>
        <strain evidence="2 3">ARSEF 6962</strain>
    </source>
</reference>